<reference evidence="1 2" key="1">
    <citation type="journal article" date="2022" name="Nat. Plants">
        <title>Genomes of leafy and leafless Platanthera orchids illuminate the evolution of mycoheterotrophy.</title>
        <authorList>
            <person name="Li M.H."/>
            <person name="Liu K.W."/>
            <person name="Li Z."/>
            <person name="Lu H.C."/>
            <person name="Ye Q.L."/>
            <person name="Zhang D."/>
            <person name="Wang J.Y."/>
            <person name="Li Y.F."/>
            <person name="Zhong Z.M."/>
            <person name="Liu X."/>
            <person name="Yu X."/>
            <person name="Liu D.K."/>
            <person name="Tu X.D."/>
            <person name="Liu B."/>
            <person name="Hao Y."/>
            <person name="Liao X.Y."/>
            <person name="Jiang Y.T."/>
            <person name="Sun W.H."/>
            <person name="Chen J."/>
            <person name="Chen Y.Q."/>
            <person name="Ai Y."/>
            <person name="Zhai J.W."/>
            <person name="Wu S.S."/>
            <person name="Zhou Z."/>
            <person name="Hsiao Y.Y."/>
            <person name="Wu W.L."/>
            <person name="Chen Y.Y."/>
            <person name="Lin Y.F."/>
            <person name="Hsu J.L."/>
            <person name="Li C.Y."/>
            <person name="Wang Z.W."/>
            <person name="Zhao X."/>
            <person name="Zhong W.Y."/>
            <person name="Ma X.K."/>
            <person name="Ma L."/>
            <person name="Huang J."/>
            <person name="Chen G.Z."/>
            <person name="Huang M.Z."/>
            <person name="Huang L."/>
            <person name="Peng D.H."/>
            <person name="Luo Y.B."/>
            <person name="Zou S.Q."/>
            <person name="Chen S.P."/>
            <person name="Lan S."/>
            <person name="Tsai W.C."/>
            <person name="Van de Peer Y."/>
            <person name="Liu Z.J."/>
        </authorList>
    </citation>
    <scope>NUCLEOTIDE SEQUENCE [LARGE SCALE GENOMIC DNA]</scope>
    <source>
        <strain evidence="1">Lor287</strain>
    </source>
</reference>
<accession>A0AAP0B2C2</accession>
<evidence type="ECO:0000313" key="1">
    <source>
        <dbReference type="EMBL" id="KAK8924031.1"/>
    </source>
</evidence>
<dbReference type="AlphaFoldDB" id="A0AAP0B2C2"/>
<organism evidence="1 2">
    <name type="scientific">Platanthera zijinensis</name>
    <dbReference type="NCBI Taxonomy" id="2320716"/>
    <lineage>
        <taxon>Eukaryota</taxon>
        <taxon>Viridiplantae</taxon>
        <taxon>Streptophyta</taxon>
        <taxon>Embryophyta</taxon>
        <taxon>Tracheophyta</taxon>
        <taxon>Spermatophyta</taxon>
        <taxon>Magnoliopsida</taxon>
        <taxon>Liliopsida</taxon>
        <taxon>Asparagales</taxon>
        <taxon>Orchidaceae</taxon>
        <taxon>Orchidoideae</taxon>
        <taxon>Orchideae</taxon>
        <taxon>Orchidinae</taxon>
        <taxon>Platanthera</taxon>
    </lineage>
</organism>
<name>A0AAP0B2C2_9ASPA</name>
<dbReference type="EMBL" id="JBBWWQ010000017">
    <property type="protein sequence ID" value="KAK8924031.1"/>
    <property type="molecule type" value="Genomic_DNA"/>
</dbReference>
<dbReference type="Proteomes" id="UP001418222">
    <property type="component" value="Unassembled WGS sequence"/>
</dbReference>
<gene>
    <name evidence="1" type="ORF">KSP39_PZI019140</name>
</gene>
<comment type="caution">
    <text evidence="1">The sequence shown here is derived from an EMBL/GenBank/DDBJ whole genome shotgun (WGS) entry which is preliminary data.</text>
</comment>
<sequence length="54" mass="6326">MFIIKYMEAVTSSEVVTWQDHQGWQADMPRFRAEIAAQIFKTFARQIAEKMDAC</sequence>
<evidence type="ECO:0000313" key="2">
    <source>
        <dbReference type="Proteomes" id="UP001418222"/>
    </source>
</evidence>
<proteinExistence type="predicted"/>
<keyword evidence="2" id="KW-1185">Reference proteome</keyword>
<protein>
    <submittedName>
        <fullName evidence="1">Uncharacterized protein</fullName>
    </submittedName>
</protein>